<accession>A0A853C118</accession>
<gene>
    <name evidence="1" type="ORF">HNR19_000751</name>
</gene>
<dbReference type="Proteomes" id="UP000530424">
    <property type="component" value="Unassembled WGS sequence"/>
</dbReference>
<dbReference type="EMBL" id="JACCFP010000001">
    <property type="protein sequence ID" value="NYJ00053.1"/>
    <property type="molecule type" value="Genomic_DNA"/>
</dbReference>
<reference evidence="1 2" key="1">
    <citation type="submission" date="2020-07" db="EMBL/GenBank/DDBJ databases">
        <title>Sequencing the genomes of 1000 actinobacteria strains.</title>
        <authorList>
            <person name="Klenk H.-P."/>
        </authorList>
    </citation>
    <scope>NUCLEOTIDE SEQUENCE [LARGE SCALE GENOMIC DNA]</scope>
    <source>
        <strain evidence="1 2">DSM 103833</strain>
    </source>
</reference>
<protein>
    <submittedName>
        <fullName evidence="1">Uncharacterized protein</fullName>
    </submittedName>
</protein>
<sequence length="85" mass="9001">MSSALDVRLYETAAAAPGICSHDQDLIVDLCIDAVAIALDVDVSHRGRTARSAVQLLLAEAVPHLPADNRGELARLCELVVVRGL</sequence>
<organism evidence="1 2">
    <name type="scientific">Nocardioides thalensis</name>
    <dbReference type="NCBI Taxonomy" id="1914755"/>
    <lineage>
        <taxon>Bacteria</taxon>
        <taxon>Bacillati</taxon>
        <taxon>Actinomycetota</taxon>
        <taxon>Actinomycetes</taxon>
        <taxon>Propionibacteriales</taxon>
        <taxon>Nocardioidaceae</taxon>
        <taxon>Nocardioides</taxon>
    </lineage>
</organism>
<comment type="caution">
    <text evidence="1">The sequence shown here is derived from an EMBL/GenBank/DDBJ whole genome shotgun (WGS) entry which is preliminary data.</text>
</comment>
<proteinExistence type="predicted"/>
<evidence type="ECO:0000313" key="2">
    <source>
        <dbReference type="Proteomes" id="UP000530424"/>
    </source>
</evidence>
<evidence type="ECO:0000313" key="1">
    <source>
        <dbReference type="EMBL" id="NYJ00053.1"/>
    </source>
</evidence>
<dbReference type="AlphaFoldDB" id="A0A853C118"/>
<dbReference type="RefSeq" id="WP_179666695.1">
    <property type="nucleotide sequence ID" value="NZ_JACCFP010000001.1"/>
</dbReference>
<keyword evidence="2" id="KW-1185">Reference proteome</keyword>
<name>A0A853C118_9ACTN</name>